<dbReference type="InterPro" id="IPR011006">
    <property type="entry name" value="CheY-like_superfamily"/>
</dbReference>
<dbReference type="OrthoDB" id="9804747at2"/>
<dbReference type="EMBL" id="LZZM01000153">
    <property type="protein sequence ID" value="OOM77215.1"/>
    <property type="molecule type" value="Genomic_DNA"/>
</dbReference>
<dbReference type="SMART" id="SM00448">
    <property type="entry name" value="REC"/>
    <property type="match status" value="1"/>
</dbReference>
<keyword evidence="6" id="KW-0378">Hydrolase</keyword>
<protein>
    <recommendedName>
        <fullName evidence="1">Stage 0 sporulation protein A homolog</fullName>
    </recommendedName>
</protein>
<dbReference type="PANTHER" id="PTHR45228:SF5">
    <property type="entry name" value="CYCLIC DI-GMP PHOSPHODIESTERASE VC_1348-RELATED"/>
    <property type="match status" value="1"/>
</dbReference>
<evidence type="ECO:0000313" key="7">
    <source>
        <dbReference type="Proteomes" id="UP000190890"/>
    </source>
</evidence>
<sequence>MDRQKTIMIVDDTEMNIDILVEALQDEYELIVAINGLVAIELIEEQKPDLILLDIMMPEMNGYEVLKKFKENPVLNHIPVILLSAITDSDSKTKGFFLGAVDYVTKPFEIVEVKARVKTQLRLEEARLVLESQNSILEEKVKERTKLIERTNSATIYCLAALAETRDPETGQHIKRTQEYIRELALELQKNKEYESVLTDEYIELLYKSAPLHDIGKVGVKDEILLKPGKLTEEEFEEMKMHTIYGEESLMVGIKELGEESFLTLAKEIALTHHEKWDGSGYPKGISKKEIPISGRLMALSDVYDALVNKRIYKGAFTHDEAKKIIMEGSGTHFDPDIVEAFIKKEANFIKIMEIFKDS</sequence>
<dbReference type="AlphaFoldDB" id="A0A1S8TIK8"/>
<dbReference type="PANTHER" id="PTHR45228">
    <property type="entry name" value="CYCLIC DI-GMP PHOSPHODIESTERASE TM_0186-RELATED"/>
    <property type="match status" value="1"/>
</dbReference>
<reference evidence="6 7" key="1">
    <citation type="submission" date="2016-05" db="EMBL/GenBank/DDBJ databases">
        <title>Microbial solvent formation.</title>
        <authorList>
            <person name="Poehlein A."/>
            <person name="Montoya Solano J.D."/>
            <person name="Flitsch S."/>
            <person name="Krabben P."/>
            <person name="Duerre P."/>
            <person name="Daniel R."/>
        </authorList>
    </citation>
    <scope>NUCLEOTIDE SEQUENCE [LARGE SCALE GENOMIC DNA]</scope>
    <source>
        <strain evidence="6 7">DSM 2619</strain>
    </source>
</reference>
<evidence type="ECO:0000259" key="5">
    <source>
        <dbReference type="PROSITE" id="PS51832"/>
    </source>
</evidence>
<name>A0A1S8TIK8_9CLOT</name>
<dbReference type="InterPro" id="IPR003607">
    <property type="entry name" value="HD/PDEase_dom"/>
</dbReference>
<dbReference type="Proteomes" id="UP000190890">
    <property type="component" value="Unassembled WGS sequence"/>
</dbReference>
<dbReference type="STRING" id="29367.CLPUN_23320"/>
<comment type="function">
    <text evidence="2">May play the central regulatory role in sporulation. It may be an element of the effector pathway responsible for the activation of sporulation genes in response to nutritional stress. Spo0A may act in concert with spo0H (a sigma factor) to control the expression of some genes that are critical to the sporulation process.</text>
</comment>
<keyword evidence="7" id="KW-1185">Reference proteome</keyword>
<dbReference type="Gene3D" id="1.10.3210.10">
    <property type="entry name" value="Hypothetical protein af1432"/>
    <property type="match status" value="1"/>
</dbReference>
<evidence type="ECO:0000313" key="6">
    <source>
        <dbReference type="EMBL" id="OOM77215.1"/>
    </source>
</evidence>
<keyword evidence="3" id="KW-0597">Phosphoprotein</keyword>
<evidence type="ECO:0000256" key="3">
    <source>
        <dbReference type="PROSITE-ProRule" id="PRU00169"/>
    </source>
</evidence>
<dbReference type="SUPFAM" id="SSF109604">
    <property type="entry name" value="HD-domain/PDEase-like"/>
    <property type="match status" value="1"/>
</dbReference>
<dbReference type="InterPro" id="IPR037522">
    <property type="entry name" value="HD_GYP_dom"/>
</dbReference>
<accession>A0A1S8TIK8</accession>
<dbReference type="Gene3D" id="3.40.50.2300">
    <property type="match status" value="1"/>
</dbReference>
<dbReference type="InterPro" id="IPR001789">
    <property type="entry name" value="Sig_transdc_resp-reg_receiver"/>
</dbReference>
<dbReference type="GO" id="GO:0000160">
    <property type="term" value="P:phosphorelay signal transduction system"/>
    <property type="evidence" value="ECO:0007669"/>
    <property type="project" value="InterPro"/>
</dbReference>
<evidence type="ECO:0000256" key="2">
    <source>
        <dbReference type="ARBA" id="ARBA00024867"/>
    </source>
</evidence>
<comment type="caution">
    <text evidence="6">The sequence shown here is derived from an EMBL/GenBank/DDBJ whole genome shotgun (WGS) entry which is preliminary data.</text>
</comment>
<dbReference type="Pfam" id="PF00072">
    <property type="entry name" value="Response_reg"/>
    <property type="match status" value="1"/>
</dbReference>
<dbReference type="CDD" id="cd00077">
    <property type="entry name" value="HDc"/>
    <property type="match status" value="1"/>
</dbReference>
<gene>
    <name evidence="6" type="primary">rpfG_9</name>
    <name evidence="6" type="ORF">CLPUN_23320</name>
</gene>
<dbReference type="PROSITE" id="PS51832">
    <property type="entry name" value="HD_GYP"/>
    <property type="match status" value="1"/>
</dbReference>
<dbReference type="SUPFAM" id="SSF52172">
    <property type="entry name" value="CheY-like"/>
    <property type="match status" value="1"/>
</dbReference>
<proteinExistence type="predicted"/>
<dbReference type="RefSeq" id="WP_077847465.1">
    <property type="nucleotide sequence ID" value="NZ_LZZM01000153.1"/>
</dbReference>
<organism evidence="6 7">
    <name type="scientific">Clostridium puniceum</name>
    <dbReference type="NCBI Taxonomy" id="29367"/>
    <lineage>
        <taxon>Bacteria</taxon>
        <taxon>Bacillati</taxon>
        <taxon>Bacillota</taxon>
        <taxon>Clostridia</taxon>
        <taxon>Eubacteriales</taxon>
        <taxon>Clostridiaceae</taxon>
        <taxon>Clostridium</taxon>
    </lineage>
</organism>
<dbReference type="SMART" id="SM00471">
    <property type="entry name" value="HDc"/>
    <property type="match status" value="1"/>
</dbReference>
<dbReference type="InterPro" id="IPR052020">
    <property type="entry name" value="Cyclic_di-GMP/3'3'-cGAMP_PDE"/>
</dbReference>
<feature type="domain" description="HD-GYP" evidence="5">
    <location>
        <begin position="148"/>
        <end position="358"/>
    </location>
</feature>
<dbReference type="GO" id="GO:0016787">
    <property type="term" value="F:hydrolase activity"/>
    <property type="evidence" value="ECO:0007669"/>
    <property type="project" value="UniProtKB-KW"/>
</dbReference>
<evidence type="ECO:0000259" key="4">
    <source>
        <dbReference type="PROSITE" id="PS50110"/>
    </source>
</evidence>
<feature type="modified residue" description="4-aspartylphosphate" evidence="3">
    <location>
        <position position="54"/>
    </location>
</feature>
<evidence type="ECO:0000256" key="1">
    <source>
        <dbReference type="ARBA" id="ARBA00018672"/>
    </source>
</evidence>
<feature type="domain" description="Response regulatory" evidence="4">
    <location>
        <begin position="6"/>
        <end position="121"/>
    </location>
</feature>
<dbReference type="Pfam" id="PF13487">
    <property type="entry name" value="HD_5"/>
    <property type="match status" value="1"/>
</dbReference>
<dbReference type="PROSITE" id="PS50110">
    <property type="entry name" value="RESPONSE_REGULATORY"/>
    <property type="match status" value="1"/>
</dbReference>